<dbReference type="Proteomes" id="UP000042527">
    <property type="component" value="Unassembled WGS sequence"/>
</dbReference>
<accession>A0A0B7GYE6</accession>
<keyword evidence="2" id="KW-1185">Reference proteome</keyword>
<sequence length="59" mass="6459">MLLAQGFFRLCSAAILYSAPEECKFQNGHGRPWFHADGLVFDKDGKIRTATDGGGSKQN</sequence>
<evidence type="ECO:0000313" key="2">
    <source>
        <dbReference type="Proteomes" id="UP000042527"/>
    </source>
</evidence>
<organism evidence="1 2">
    <name type="scientific">Treponema phagedenis</name>
    <dbReference type="NCBI Taxonomy" id="162"/>
    <lineage>
        <taxon>Bacteria</taxon>
        <taxon>Pseudomonadati</taxon>
        <taxon>Spirochaetota</taxon>
        <taxon>Spirochaetia</taxon>
        <taxon>Spirochaetales</taxon>
        <taxon>Treponemataceae</taxon>
        <taxon>Treponema</taxon>
    </lineage>
</organism>
<protein>
    <submittedName>
        <fullName evidence="1">Uncharacterized protein</fullName>
    </submittedName>
</protein>
<proteinExistence type="predicted"/>
<dbReference type="EMBL" id="CDNC01000034">
    <property type="protein sequence ID" value="CEM62642.1"/>
    <property type="molecule type" value="Genomic_DNA"/>
</dbReference>
<name>A0A0B7GYE6_TREPH</name>
<gene>
    <name evidence="1" type="ORF">TPHV1_40145</name>
</gene>
<evidence type="ECO:0000313" key="1">
    <source>
        <dbReference type="EMBL" id="CEM62642.1"/>
    </source>
</evidence>
<dbReference type="AlphaFoldDB" id="A0A0B7GYE6"/>
<reference evidence="2" key="1">
    <citation type="submission" date="2015-01" db="EMBL/GenBank/DDBJ databases">
        <authorList>
            <person name="Manzoor Shahid"/>
            <person name="Zubair Saima"/>
        </authorList>
    </citation>
    <scope>NUCLEOTIDE SEQUENCE [LARGE SCALE GENOMIC DNA]</scope>
    <source>
        <strain evidence="2">V1</strain>
    </source>
</reference>